<evidence type="ECO:0000256" key="1">
    <source>
        <dbReference type="ARBA" id="ARBA00022723"/>
    </source>
</evidence>
<dbReference type="Pfam" id="PF00172">
    <property type="entry name" value="Zn_clus"/>
    <property type="match status" value="1"/>
</dbReference>
<dbReference type="EMBL" id="KZ821219">
    <property type="protein sequence ID" value="PYH49250.1"/>
    <property type="molecule type" value="Genomic_DNA"/>
</dbReference>
<sequence length="766" mass="85698">MSDNIRPPHLPYPSQTSSSSSGVLDNDSNSSGLGASLHPPQPFAGPGPYEQVFSGFSENSSAGSQGLQYDASGKIRISRVTSAAWTTSGRVSRACENCREQKAKCSGHRPTCQRCEEAGIPCSYGDRKREKVAKKINDLTSQLRAYHGYFRRLLPKLDSDTARQAQQFMFEQTFDDEDLSLEITATVTDGVAEPSVTPALSIGALDCIDEDFDRQAMGFIGEHSEIAWLYRLKRFLRRSDPDTENSNGDSIASVSFYLDDSEIPLVKDVDPLQRPPFEVAKQLLDTYFKVVHASFPIVRKSFIMRQNTLYYSSPVGPGVGPGRKWLAMLNLIFAIAAKYTYRLSINAEGSLDDSVVYFARAQKLGIMGTVLLEHPDAQQVQVEGLMSFYLMSIGQMNRSWKVCGHAIRSAVTLGFHLRNGSDIRSVMKETKYYVWWSLYLLDCSLCVITGRPPSINDDFCSTPLPLPFTEEELDDKEQLVAQPEVRHNLVRSLCSENPHSADDTVSPETLGVQAPKDGNKSDQNVAGIVRSLLAMPSPALFFLYIVDLATIMHESVEVLYAPGAARKLFPPTSGTISMLNRRVDDWLARLPAAFHPSQGSEEFERERTNLAFHLYSAKMLITQPCLNQLSQTVDGDEQLPGTLCEMMAEVCVESANQMLDLLPDSPDLDWVHRISPWWYLLHYLMQSTTVLLHALLLLRKPGSAEYHKVLERVEKSSRWLAEMSLEDPSSKRAWLVCRELISEHVPELESRPLLIKSEPLLILDRN</sequence>
<dbReference type="PROSITE" id="PS00463">
    <property type="entry name" value="ZN2_CY6_FUNGAL_1"/>
    <property type="match status" value="1"/>
</dbReference>
<keyword evidence="1" id="KW-0479">Metal-binding</keyword>
<dbReference type="SMART" id="SM00066">
    <property type="entry name" value="GAL4"/>
    <property type="match status" value="1"/>
</dbReference>
<keyword evidence="4" id="KW-0804">Transcription</keyword>
<dbReference type="GO" id="GO:0006351">
    <property type="term" value="P:DNA-templated transcription"/>
    <property type="evidence" value="ECO:0007669"/>
    <property type="project" value="InterPro"/>
</dbReference>
<feature type="region of interest" description="Disordered" evidence="6">
    <location>
        <begin position="496"/>
        <end position="518"/>
    </location>
</feature>
<dbReference type="InterPro" id="IPR053230">
    <property type="entry name" value="Trans_reg_galc"/>
</dbReference>
<dbReference type="PANTHER" id="PTHR47654:SF1">
    <property type="entry name" value="ZN(II)2CYS6 TRANSCRIPTION FACTOR (EUROFUNG)"/>
    <property type="match status" value="1"/>
</dbReference>
<dbReference type="GO" id="GO:0003677">
    <property type="term" value="F:DNA binding"/>
    <property type="evidence" value="ECO:0007669"/>
    <property type="project" value="UniProtKB-KW"/>
</dbReference>
<dbReference type="Pfam" id="PF04082">
    <property type="entry name" value="Fungal_trans"/>
    <property type="match status" value="1"/>
</dbReference>
<name>A0A318ZYH6_9EURO</name>
<dbReference type="Proteomes" id="UP000248349">
    <property type="component" value="Unassembled WGS sequence"/>
</dbReference>
<accession>A0A318ZYH6</accession>
<dbReference type="InterPro" id="IPR007219">
    <property type="entry name" value="XnlR_reg_dom"/>
</dbReference>
<dbReference type="PROSITE" id="PS50048">
    <property type="entry name" value="ZN2_CY6_FUNGAL_2"/>
    <property type="match status" value="1"/>
</dbReference>
<evidence type="ECO:0000256" key="4">
    <source>
        <dbReference type="ARBA" id="ARBA00023163"/>
    </source>
</evidence>
<dbReference type="CDD" id="cd00067">
    <property type="entry name" value="GAL4"/>
    <property type="match status" value="1"/>
</dbReference>
<protein>
    <recommendedName>
        <fullName evidence="7">Zn(2)-C6 fungal-type domain-containing protein</fullName>
    </recommendedName>
</protein>
<dbReference type="CDD" id="cd12148">
    <property type="entry name" value="fungal_TF_MHR"/>
    <property type="match status" value="1"/>
</dbReference>
<evidence type="ECO:0000313" key="8">
    <source>
        <dbReference type="EMBL" id="PYH49250.1"/>
    </source>
</evidence>
<dbReference type="OrthoDB" id="5296287at2759"/>
<reference evidence="8 9" key="1">
    <citation type="submission" date="2016-12" db="EMBL/GenBank/DDBJ databases">
        <title>The genomes of Aspergillus section Nigri reveals drivers in fungal speciation.</title>
        <authorList>
            <consortium name="DOE Joint Genome Institute"/>
            <person name="Vesth T.C."/>
            <person name="Nybo J."/>
            <person name="Theobald S."/>
            <person name="Brandl J."/>
            <person name="Frisvad J.C."/>
            <person name="Nielsen K.F."/>
            <person name="Lyhne E.K."/>
            <person name="Kogle M.E."/>
            <person name="Kuo A."/>
            <person name="Riley R."/>
            <person name="Clum A."/>
            <person name="Nolan M."/>
            <person name="Lipzen A."/>
            <person name="Salamov A."/>
            <person name="Henrissat B."/>
            <person name="Wiebenga A."/>
            <person name="De Vries R.P."/>
            <person name="Grigoriev I.V."/>
            <person name="Mortensen U.H."/>
            <person name="Andersen M.R."/>
            <person name="Baker S.E."/>
        </authorList>
    </citation>
    <scope>NUCLEOTIDE SEQUENCE [LARGE SCALE GENOMIC DNA]</scope>
    <source>
        <strain evidence="8 9">JOP 1030-1</strain>
    </source>
</reference>
<evidence type="ECO:0000259" key="7">
    <source>
        <dbReference type="PROSITE" id="PS50048"/>
    </source>
</evidence>
<keyword evidence="2" id="KW-0805">Transcription regulation</keyword>
<keyword evidence="5" id="KW-0539">Nucleus</keyword>
<dbReference type="GeneID" id="37081296"/>
<dbReference type="AlphaFoldDB" id="A0A318ZYH6"/>
<dbReference type="SMART" id="SM00906">
    <property type="entry name" value="Fungal_trans"/>
    <property type="match status" value="1"/>
</dbReference>
<organism evidence="8 9">
    <name type="scientific">Aspergillus saccharolyticus JOP 1030-1</name>
    <dbReference type="NCBI Taxonomy" id="1450539"/>
    <lineage>
        <taxon>Eukaryota</taxon>
        <taxon>Fungi</taxon>
        <taxon>Dikarya</taxon>
        <taxon>Ascomycota</taxon>
        <taxon>Pezizomycotina</taxon>
        <taxon>Eurotiomycetes</taxon>
        <taxon>Eurotiomycetidae</taxon>
        <taxon>Eurotiales</taxon>
        <taxon>Aspergillaceae</taxon>
        <taxon>Aspergillus</taxon>
        <taxon>Aspergillus subgen. Circumdati</taxon>
    </lineage>
</organism>
<feature type="region of interest" description="Disordered" evidence="6">
    <location>
        <begin position="1"/>
        <end position="57"/>
    </location>
</feature>
<gene>
    <name evidence="8" type="ORF">BP01DRAFT_74521</name>
</gene>
<dbReference type="PANTHER" id="PTHR47654">
    <property type="entry name" value="ZN(II)2CYS6 TRANSCRIPTION FACTOR (EUROFUNG)-RELATED"/>
    <property type="match status" value="1"/>
</dbReference>
<evidence type="ECO:0000256" key="5">
    <source>
        <dbReference type="ARBA" id="ARBA00023242"/>
    </source>
</evidence>
<dbReference type="InterPro" id="IPR036864">
    <property type="entry name" value="Zn2-C6_fun-type_DNA-bd_sf"/>
</dbReference>
<dbReference type="RefSeq" id="XP_025435232.1">
    <property type="nucleotide sequence ID" value="XM_025580067.1"/>
</dbReference>
<dbReference type="GO" id="GO:0008270">
    <property type="term" value="F:zinc ion binding"/>
    <property type="evidence" value="ECO:0007669"/>
    <property type="project" value="InterPro"/>
</dbReference>
<keyword evidence="9" id="KW-1185">Reference proteome</keyword>
<evidence type="ECO:0000256" key="6">
    <source>
        <dbReference type="SAM" id="MobiDB-lite"/>
    </source>
</evidence>
<evidence type="ECO:0000313" key="9">
    <source>
        <dbReference type="Proteomes" id="UP000248349"/>
    </source>
</evidence>
<dbReference type="SUPFAM" id="SSF57701">
    <property type="entry name" value="Zn2/Cys6 DNA-binding domain"/>
    <property type="match status" value="1"/>
</dbReference>
<dbReference type="Gene3D" id="4.10.240.10">
    <property type="entry name" value="Zn(2)-C6 fungal-type DNA-binding domain"/>
    <property type="match status" value="1"/>
</dbReference>
<feature type="compositionally biased region" description="Low complexity" evidence="6">
    <location>
        <begin position="17"/>
        <end position="32"/>
    </location>
</feature>
<dbReference type="InterPro" id="IPR001138">
    <property type="entry name" value="Zn2Cys6_DnaBD"/>
</dbReference>
<proteinExistence type="predicted"/>
<feature type="domain" description="Zn(2)-C6 fungal-type" evidence="7">
    <location>
        <begin position="94"/>
        <end position="124"/>
    </location>
</feature>
<evidence type="ECO:0000256" key="3">
    <source>
        <dbReference type="ARBA" id="ARBA00023125"/>
    </source>
</evidence>
<dbReference type="GO" id="GO:0009893">
    <property type="term" value="P:positive regulation of metabolic process"/>
    <property type="evidence" value="ECO:0007669"/>
    <property type="project" value="UniProtKB-ARBA"/>
</dbReference>
<dbReference type="GO" id="GO:0000981">
    <property type="term" value="F:DNA-binding transcription factor activity, RNA polymerase II-specific"/>
    <property type="evidence" value="ECO:0007669"/>
    <property type="project" value="InterPro"/>
</dbReference>
<keyword evidence="3" id="KW-0238">DNA-binding</keyword>
<evidence type="ECO:0000256" key="2">
    <source>
        <dbReference type="ARBA" id="ARBA00023015"/>
    </source>
</evidence>